<dbReference type="PATRIC" id="fig|186479.3.peg.8809"/>
<evidence type="ECO:0008006" key="3">
    <source>
        <dbReference type="Google" id="ProtNLM"/>
    </source>
</evidence>
<accession>A0A0P9DGN0</accession>
<proteinExistence type="predicted"/>
<dbReference type="EMBL" id="LJCR01000520">
    <property type="protein sequence ID" value="KPV52513.1"/>
    <property type="molecule type" value="Genomic_DNA"/>
</dbReference>
<sequence length="93" mass="10787">MKLSPEKVEQLAAALVDQLAEIDGVLFQGDDGQIRLAAQQIITDELMVEEQLDAEIHKMLQAYKYEITMGRMNYDELFKKTKQRMVKERKLTL</sequence>
<keyword evidence="2" id="KW-1185">Reference proteome</keyword>
<dbReference type="Proteomes" id="UP000050509">
    <property type="component" value="Unassembled WGS sequence"/>
</dbReference>
<dbReference type="AlphaFoldDB" id="A0A0P9DGN0"/>
<evidence type="ECO:0000313" key="1">
    <source>
        <dbReference type="EMBL" id="KPV52513.1"/>
    </source>
</evidence>
<reference evidence="1 2" key="1">
    <citation type="submission" date="2015-09" db="EMBL/GenBank/DDBJ databases">
        <title>Draft genome sequence of Kouleothrix aurantiaca JCM 19913.</title>
        <authorList>
            <person name="Hemp J."/>
        </authorList>
    </citation>
    <scope>NUCLEOTIDE SEQUENCE [LARGE SCALE GENOMIC DNA]</scope>
    <source>
        <strain evidence="1 2">COM-B</strain>
    </source>
</reference>
<comment type="caution">
    <text evidence="1">The sequence shown here is derived from an EMBL/GenBank/DDBJ whole genome shotgun (WGS) entry which is preliminary data.</text>
</comment>
<protein>
    <recommendedName>
        <fullName evidence="3">DUF507 domain-containing protein</fullName>
    </recommendedName>
</protein>
<name>A0A0P9DGN0_9CHLR</name>
<dbReference type="Pfam" id="PF04368">
    <property type="entry name" value="DUF507"/>
    <property type="match status" value="1"/>
</dbReference>
<dbReference type="InterPro" id="IPR007463">
    <property type="entry name" value="DUF507"/>
</dbReference>
<organism evidence="1 2">
    <name type="scientific">Kouleothrix aurantiaca</name>
    <dbReference type="NCBI Taxonomy" id="186479"/>
    <lineage>
        <taxon>Bacteria</taxon>
        <taxon>Bacillati</taxon>
        <taxon>Chloroflexota</taxon>
        <taxon>Chloroflexia</taxon>
        <taxon>Chloroflexales</taxon>
        <taxon>Roseiflexineae</taxon>
        <taxon>Roseiflexaceae</taxon>
        <taxon>Kouleothrix</taxon>
    </lineage>
</organism>
<evidence type="ECO:0000313" key="2">
    <source>
        <dbReference type="Proteomes" id="UP000050509"/>
    </source>
</evidence>
<gene>
    <name evidence="1" type="ORF">SE17_15065</name>
</gene>